<gene>
    <name evidence="2" type="ORF">g.19803</name>
</gene>
<name>A0A1B6LI24_9HEMI</name>
<feature type="compositionally biased region" description="Polar residues" evidence="1">
    <location>
        <begin position="157"/>
        <end position="173"/>
    </location>
</feature>
<reference evidence="2" key="1">
    <citation type="submission" date="2015-11" db="EMBL/GenBank/DDBJ databases">
        <title>De novo transcriptome assembly of four potential Pierce s Disease insect vectors from Arizona vineyards.</title>
        <authorList>
            <person name="Tassone E.E."/>
        </authorList>
    </citation>
    <scope>NUCLEOTIDE SEQUENCE</scope>
</reference>
<dbReference type="EMBL" id="GEBQ01016687">
    <property type="protein sequence ID" value="JAT23290.1"/>
    <property type="molecule type" value="Transcribed_RNA"/>
</dbReference>
<evidence type="ECO:0000256" key="1">
    <source>
        <dbReference type="SAM" id="MobiDB-lite"/>
    </source>
</evidence>
<organism evidence="2">
    <name type="scientific">Graphocephala atropunctata</name>
    <dbReference type="NCBI Taxonomy" id="36148"/>
    <lineage>
        <taxon>Eukaryota</taxon>
        <taxon>Metazoa</taxon>
        <taxon>Ecdysozoa</taxon>
        <taxon>Arthropoda</taxon>
        <taxon>Hexapoda</taxon>
        <taxon>Insecta</taxon>
        <taxon>Pterygota</taxon>
        <taxon>Neoptera</taxon>
        <taxon>Paraneoptera</taxon>
        <taxon>Hemiptera</taxon>
        <taxon>Auchenorrhyncha</taxon>
        <taxon>Membracoidea</taxon>
        <taxon>Cicadellidae</taxon>
        <taxon>Cicadellinae</taxon>
        <taxon>Cicadellini</taxon>
        <taxon>Graphocephala</taxon>
    </lineage>
</organism>
<feature type="region of interest" description="Disordered" evidence="1">
    <location>
        <begin position="157"/>
        <end position="180"/>
    </location>
</feature>
<evidence type="ECO:0000313" key="2">
    <source>
        <dbReference type="EMBL" id="JAT23290.1"/>
    </source>
</evidence>
<accession>A0A1B6LI24</accession>
<proteinExistence type="predicted"/>
<feature type="region of interest" description="Disordered" evidence="1">
    <location>
        <begin position="19"/>
        <end position="48"/>
    </location>
</feature>
<protein>
    <recommendedName>
        <fullName evidence="3">PiggyBac transposable element-derived protein domain-containing protein</fullName>
    </recommendedName>
</protein>
<dbReference type="AlphaFoldDB" id="A0A1B6LI24"/>
<evidence type="ECO:0008006" key="3">
    <source>
        <dbReference type="Google" id="ProtNLM"/>
    </source>
</evidence>
<sequence>MNREGHILSWLEEDDHVLDDDNDVSDLDAPTDIVDHQSNSEQSDLEDEPNAVLVRAGPSNEPNVTTPTVSRPNLPVVSDLDLYYTGRDQITKWNVHEPPNSRTPRQNIITTLPGVKGVARDSNTVYDTWKLFFPDTLIDLIVRYTNEQLLVMSQKNSCDARTSSRSGTKNPMYSLSYKKE</sequence>